<evidence type="ECO:0000256" key="8">
    <source>
        <dbReference type="ARBA" id="ARBA00022781"/>
    </source>
</evidence>
<dbReference type="InterPro" id="IPR050059">
    <property type="entry name" value="ATP_synthase_B_chain"/>
</dbReference>
<evidence type="ECO:0000256" key="15">
    <source>
        <dbReference type="ARBA" id="ARBA00025830"/>
    </source>
</evidence>
<evidence type="ECO:0000256" key="5">
    <source>
        <dbReference type="ARBA" id="ARBA00022519"/>
    </source>
</evidence>
<dbReference type="PANTHER" id="PTHR33445:SF1">
    <property type="entry name" value="ATP SYNTHASE SUBUNIT B"/>
    <property type="match status" value="1"/>
</dbReference>
<evidence type="ECO:0000256" key="13">
    <source>
        <dbReference type="ARBA" id="ARBA00025198"/>
    </source>
</evidence>
<keyword evidence="6 16" id="KW-0138">CF(0)</keyword>
<evidence type="ECO:0000256" key="19">
    <source>
        <dbReference type="SAM" id="MobiDB-lite"/>
    </source>
</evidence>
<feature type="region of interest" description="Disordered" evidence="19">
    <location>
        <begin position="9"/>
        <end position="34"/>
    </location>
</feature>
<evidence type="ECO:0000313" key="21">
    <source>
        <dbReference type="Proteomes" id="UP000646478"/>
    </source>
</evidence>
<sequence length="208" mass="21764">MFVSAAFAQSETHSQPAEAPAADHGAPAGAEAVHTETGVPHDAGHAGVFPPFDPSHYTSQLLWLAISFGFFYVFLSRVVLPRLGGTIEARHNQISQDLDHAGRLKTDADNAIAAYEQELAEARLKAGKIAGEARDAAKAKAESDRAAIEATLDSKLAEAETRIRAIKDKAMSDVGTIAEDTAAGIVEHLVGSAADRNAVSAAVKAVRG</sequence>
<comment type="function">
    <text evidence="13 16">F(1)F(0) ATP synthase produces ATP from ADP in the presence of a proton or sodium gradient. F-type ATPases consist of two structural domains, F(1) containing the extramembraneous catalytic core and F(0) containing the membrane proton channel, linked together by a central stalk and a peripheral stalk. During catalysis, ATP synthesis in the catalytic domain of F(1) is coupled via a rotary mechanism of the central stalk subunits to proton translocation.</text>
</comment>
<dbReference type="GO" id="GO:0046961">
    <property type="term" value="F:proton-transporting ATPase activity, rotational mechanism"/>
    <property type="evidence" value="ECO:0007669"/>
    <property type="project" value="TreeGrafter"/>
</dbReference>
<keyword evidence="12 16" id="KW-0066">ATP synthesis</keyword>
<organism evidence="20 21">
    <name type="scientific">Brucella endophytica</name>
    <dbReference type="NCBI Taxonomy" id="1963359"/>
    <lineage>
        <taxon>Bacteria</taxon>
        <taxon>Pseudomonadati</taxon>
        <taxon>Pseudomonadota</taxon>
        <taxon>Alphaproteobacteria</taxon>
        <taxon>Hyphomicrobiales</taxon>
        <taxon>Brucellaceae</taxon>
        <taxon>Brucella/Ochrobactrum group</taxon>
        <taxon>Brucella</taxon>
    </lineage>
</organism>
<keyword evidence="11 16" id="KW-0472">Membrane</keyword>
<evidence type="ECO:0000256" key="17">
    <source>
        <dbReference type="RuleBase" id="RU003848"/>
    </source>
</evidence>
<dbReference type="EMBL" id="BMHH01000001">
    <property type="protein sequence ID" value="GGA77120.1"/>
    <property type="molecule type" value="Genomic_DNA"/>
</dbReference>
<feature type="compositionally biased region" description="Low complexity" evidence="19">
    <location>
        <begin position="16"/>
        <end position="32"/>
    </location>
</feature>
<evidence type="ECO:0000256" key="7">
    <source>
        <dbReference type="ARBA" id="ARBA00022692"/>
    </source>
</evidence>
<keyword evidence="18" id="KW-0175">Coiled coil</keyword>
<evidence type="ECO:0000256" key="11">
    <source>
        <dbReference type="ARBA" id="ARBA00023136"/>
    </source>
</evidence>
<evidence type="ECO:0000256" key="16">
    <source>
        <dbReference type="HAMAP-Rule" id="MF_01398"/>
    </source>
</evidence>
<gene>
    <name evidence="20" type="primary">atpF2</name>
    <name evidence="16" type="synonym">atpF</name>
    <name evidence="20" type="ORF">GCM10011491_00370</name>
</gene>
<dbReference type="InterPro" id="IPR002146">
    <property type="entry name" value="ATP_synth_b/b'su_bac/chlpt"/>
</dbReference>
<comment type="subcellular location">
    <subcellularLocation>
        <location evidence="1">Cell inner membrane</location>
        <topology evidence="1">Single-pass membrane protein</topology>
    </subcellularLocation>
    <subcellularLocation>
        <location evidence="16">Cell membrane</location>
        <topology evidence="16">Single-pass membrane protein</topology>
    </subcellularLocation>
</comment>
<comment type="subunit">
    <text evidence="15 16">F-type ATPases have 2 components, F(1) - the catalytic core - and F(0) - the membrane proton channel. F(1) has five subunits: alpha(3), beta(3), gamma(1), delta(1), epsilon(1). F(0) has three main subunits: a(1), b(2) and c(10-14). The alpha and beta chains form an alternating ring which encloses part of the gamma chain. F(1) is attached to F(0) by a central stalk formed by the gamma and epsilon chains, while a peripheral stalk is formed by the delta and b chains.</text>
</comment>
<evidence type="ECO:0000256" key="1">
    <source>
        <dbReference type="ARBA" id="ARBA00004377"/>
    </source>
</evidence>
<feature type="transmembrane region" description="Helical" evidence="16">
    <location>
        <begin position="61"/>
        <end position="80"/>
    </location>
</feature>
<evidence type="ECO:0000256" key="14">
    <source>
        <dbReference type="ARBA" id="ARBA00025614"/>
    </source>
</evidence>
<comment type="caution">
    <text evidence="20">The sequence shown here is derived from an EMBL/GenBank/DDBJ whole genome shotgun (WGS) entry which is preliminary data.</text>
</comment>
<evidence type="ECO:0000256" key="2">
    <source>
        <dbReference type="ARBA" id="ARBA00005513"/>
    </source>
</evidence>
<keyword evidence="5" id="KW-0997">Cell inner membrane</keyword>
<accession>A0A916RZI9</accession>
<reference evidence="20" key="2">
    <citation type="submission" date="2020-09" db="EMBL/GenBank/DDBJ databases">
        <authorList>
            <person name="Sun Q."/>
            <person name="Zhou Y."/>
        </authorList>
    </citation>
    <scope>NUCLEOTIDE SEQUENCE</scope>
    <source>
        <strain evidence="20">CGMCC 1.15082</strain>
    </source>
</reference>
<dbReference type="CDD" id="cd06503">
    <property type="entry name" value="ATP-synt_Fo_b"/>
    <property type="match status" value="1"/>
</dbReference>
<dbReference type="NCBIfam" id="NF006612">
    <property type="entry name" value="PRK09174.1"/>
    <property type="match status" value="1"/>
</dbReference>
<reference evidence="20" key="1">
    <citation type="journal article" date="2014" name="Int. J. Syst. Evol. Microbiol.">
        <title>Complete genome sequence of Corynebacterium casei LMG S-19264T (=DSM 44701T), isolated from a smear-ripened cheese.</title>
        <authorList>
            <consortium name="US DOE Joint Genome Institute (JGI-PGF)"/>
            <person name="Walter F."/>
            <person name="Albersmeier A."/>
            <person name="Kalinowski J."/>
            <person name="Ruckert C."/>
        </authorList>
    </citation>
    <scope>NUCLEOTIDE SEQUENCE</scope>
    <source>
        <strain evidence="20">CGMCC 1.15082</strain>
    </source>
</reference>
<dbReference type="HAMAP" id="MF_01398">
    <property type="entry name" value="ATP_synth_b_bprime"/>
    <property type="match status" value="1"/>
</dbReference>
<evidence type="ECO:0000313" key="20">
    <source>
        <dbReference type="EMBL" id="GGA77120.1"/>
    </source>
</evidence>
<evidence type="ECO:0000256" key="9">
    <source>
        <dbReference type="ARBA" id="ARBA00022989"/>
    </source>
</evidence>
<evidence type="ECO:0000256" key="12">
    <source>
        <dbReference type="ARBA" id="ARBA00023310"/>
    </source>
</evidence>
<dbReference type="GO" id="GO:0045259">
    <property type="term" value="C:proton-transporting ATP synthase complex"/>
    <property type="evidence" value="ECO:0007669"/>
    <property type="project" value="UniProtKB-KW"/>
</dbReference>
<keyword evidence="4 16" id="KW-1003">Cell membrane</keyword>
<dbReference type="Proteomes" id="UP000646478">
    <property type="component" value="Unassembled WGS sequence"/>
</dbReference>
<keyword evidence="10 16" id="KW-0406">Ion transport</keyword>
<comment type="function">
    <text evidence="14">Component of the F(0) channel, it forms part of the peripheral stalk, linking F(1) to F(0). The b'-subunit is a diverged and duplicated form of b found in plants and photosynthetic bacteria.</text>
</comment>
<evidence type="ECO:0000256" key="6">
    <source>
        <dbReference type="ARBA" id="ARBA00022547"/>
    </source>
</evidence>
<evidence type="ECO:0000256" key="4">
    <source>
        <dbReference type="ARBA" id="ARBA00022475"/>
    </source>
</evidence>
<dbReference type="GO" id="GO:0005886">
    <property type="term" value="C:plasma membrane"/>
    <property type="evidence" value="ECO:0007669"/>
    <property type="project" value="UniProtKB-SubCell"/>
</dbReference>
<comment type="similarity">
    <text evidence="2 16 17">Belongs to the ATPase B chain family.</text>
</comment>
<dbReference type="RefSeq" id="WP_188820269.1">
    <property type="nucleotide sequence ID" value="NZ_BMHH01000001.1"/>
</dbReference>
<dbReference type="GO" id="GO:0046933">
    <property type="term" value="F:proton-transporting ATP synthase activity, rotational mechanism"/>
    <property type="evidence" value="ECO:0007669"/>
    <property type="project" value="UniProtKB-UniRule"/>
</dbReference>
<dbReference type="PANTHER" id="PTHR33445">
    <property type="entry name" value="ATP SYNTHASE SUBUNIT B', CHLOROPLASTIC"/>
    <property type="match status" value="1"/>
</dbReference>
<evidence type="ECO:0000256" key="3">
    <source>
        <dbReference type="ARBA" id="ARBA00022448"/>
    </source>
</evidence>
<dbReference type="AlphaFoldDB" id="A0A916RZI9"/>
<proteinExistence type="inferred from homology"/>
<evidence type="ECO:0000256" key="10">
    <source>
        <dbReference type="ARBA" id="ARBA00023065"/>
    </source>
</evidence>
<keyword evidence="21" id="KW-1185">Reference proteome</keyword>
<feature type="coiled-coil region" evidence="18">
    <location>
        <begin position="105"/>
        <end position="169"/>
    </location>
</feature>
<keyword evidence="8 16" id="KW-0375">Hydrogen ion transport</keyword>
<dbReference type="Pfam" id="PF00430">
    <property type="entry name" value="ATP-synt_B"/>
    <property type="match status" value="1"/>
</dbReference>
<keyword evidence="9 16" id="KW-1133">Transmembrane helix</keyword>
<protein>
    <recommendedName>
        <fullName evidence="16">ATP synthase subunit b</fullName>
    </recommendedName>
    <alternativeName>
        <fullName evidence="16">ATP synthase F(0) sector subunit b</fullName>
    </alternativeName>
    <alternativeName>
        <fullName evidence="16">ATPase subunit I</fullName>
    </alternativeName>
    <alternativeName>
        <fullName evidence="16">F-type ATPase subunit b</fullName>
        <shortName evidence="16">F-ATPase subunit b</shortName>
    </alternativeName>
</protein>
<evidence type="ECO:0000256" key="18">
    <source>
        <dbReference type="SAM" id="Coils"/>
    </source>
</evidence>
<keyword evidence="7 16" id="KW-0812">Transmembrane</keyword>
<name>A0A916RZI9_9HYPH</name>
<keyword evidence="3 16" id="KW-0813">Transport</keyword>